<gene>
    <name evidence="1" type="ORF">BN1221_04555c</name>
</gene>
<dbReference type="AlphaFoldDB" id="A0A0G4K1Q9"/>
<dbReference type="STRING" id="1109412.BN1221_04555c"/>
<sequence length="37" mass="4421">MKKRLMALFLCGNTVIFFNQERSFFRPLPSLKCYSFS</sequence>
<keyword evidence="2" id="KW-1185">Reference proteome</keyword>
<evidence type="ECO:0000313" key="1">
    <source>
        <dbReference type="EMBL" id="CPR20863.1"/>
    </source>
</evidence>
<reference evidence="2" key="1">
    <citation type="submission" date="2015-01" db="EMBL/GenBank/DDBJ databases">
        <authorList>
            <person name="Paterson Steve"/>
        </authorList>
    </citation>
    <scope>NUCLEOTIDE SEQUENCE [LARGE SCALE GENOMIC DNA]</scope>
    <source>
        <strain evidence="2">OBR1</strain>
    </source>
</reference>
<accession>A0A0G4K1Q9</accession>
<organism evidence="1 2">
    <name type="scientific">Brenneria goodwinii</name>
    <dbReference type="NCBI Taxonomy" id="1109412"/>
    <lineage>
        <taxon>Bacteria</taxon>
        <taxon>Pseudomonadati</taxon>
        <taxon>Pseudomonadota</taxon>
        <taxon>Gammaproteobacteria</taxon>
        <taxon>Enterobacterales</taxon>
        <taxon>Pectobacteriaceae</taxon>
        <taxon>Brenneria</taxon>
    </lineage>
</organism>
<dbReference type="EMBL" id="CGIG01000001">
    <property type="protein sequence ID" value="CPR20863.1"/>
    <property type="molecule type" value="Genomic_DNA"/>
</dbReference>
<evidence type="ECO:0000313" key="2">
    <source>
        <dbReference type="Proteomes" id="UP000044377"/>
    </source>
</evidence>
<dbReference type="Proteomes" id="UP000044377">
    <property type="component" value="Unassembled WGS sequence"/>
</dbReference>
<proteinExistence type="predicted"/>
<name>A0A0G4K1Q9_9GAMM</name>
<protein>
    <submittedName>
        <fullName evidence="1">Uncharacterized protein</fullName>
    </submittedName>
</protein>